<name>A0A833QR39_9POAL</name>
<sequence length="64" mass="7059">MPNQIVCSCCRTLLICPARAPSVQCGACNTVTKVYPQGHPTYVDSYADSSEGKEAWRHMKLRAD</sequence>
<evidence type="ECO:0000313" key="1">
    <source>
        <dbReference type="EMBL" id="KAF3323552.1"/>
    </source>
</evidence>
<dbReference type="AlphaFoldDB" id="A0A833QR39"/>
<organism evidence="1 2">
    <name type="scientific">Carex littledalei</name>
    <dbReference type="NCBI Taxonomy" id="544730"/>
    <lineage>
        <taxon>Eukaryota</taxon>
        <taxon>Viridiplantae</taxon>
        <taxon>Streptophyta</taxon>
        <taxon>Embryophyta</taxon>
        <taxon>Tracheophyta</taxon>
        <taxon>Spermatophyta</taxon>
        <taxon>Magnoliopsida</taxon>
        <taxon>Liliopsida</taxon>
        <taxon>Poales</taxon>
        <taxon>Cyperaceae</taxon>
        <taxon>Cyperoideae</taxon>
        <taxon>Cariceae</taxon>
        <taxon>Carex</taxon>
        <taxon>Carex subgen. Euthyceras</taxon>
    </lineage>
</organism>
<evidence type="ECO:0008006" key="3">
    <source>
        <dbReference type="Google" id="ProtNLM"/>
    </source>
</evidence>
<reference evidence="1" key="1">
    <citation type="submission" date="2020-01" db="EMBL/GenBank/DDBJ databases">
        <title>Genome sequence of Kobresia littledalei, the first chromosome-level genome in the family Cyperaceae.</title>
        <authorList>
            <person name="Qu G."/>
        </authorList>
    </citation>
    <scope>NUCLEOTIDE SEQUENCE</scope>
    <source>
        <strain evidence="1">C.B.Clarke</strain>
        <tissue evidence="1">Leaf</tissue>
    </source>
</reference>
<accession>A0A833QR39</accession>
<evidence type="ECO:0000313" key="2">
    <source>
        <dbReference type="Proteomes" id="UP000623129"/>
    </source>
</evidence>
<protein>
    <recommendedName>
        <fullName evidence="3">Zinc finger LSD1-type domain-containing protein</fullName>
    </recommendedName>
</protein>
<comment type="caution">
    <text evidence="1">The sequence shown here is derived from an EMBL/GenBank/DDBJ whole genome shotgun (WGS) entry which is preliminary data.</text>
</comment>
<keyword evidence="2" id="KW-1185">Reference proteome</keyword>
<dbReference type="EMBL" id="SWLB01000023">
    <property type="protein sequence ID" value="KAF3323552.1"/>
    <property type="molecule type" value="Genomic_DNA"/>
</dbReference>
<gene>
    <name evidence="1" type="ORF">FCM35_KLT12283</name>
</gene>
<dbReference type="Proteomes" id="UP000623129">
    <property type="component" value="Unassembled WGS sequence"/>
</dbReference>
<proteinExistence type="predicted"/>
<dbReference type="NCBIfam" id="TIGR01053">
    <property type="entry name" value="LSD1"/>
    <property type="match status" value="1"/>
</dbReference>